<dbReference type="GO" id="GO:0006508">
    <property type="term" value="P:proteolysis"/>
    <property type="evidence" value="ECO:0007669"/>
    <property type="project" value="InterPro"/>
</dbReference>
<dbReference type="EMBL" id="JACHXI010000001">
    <property type="protein sequence ID" value="MBB3101984.1"/>
    <property type="molecule type" value="Genomic_DNA"/>
</dbReference>
<keyword evidence="5" id="KW-1185">Reference proteome</keyword>
<name>A0A839T0Q6_AZOMA</name>
<organism evidence="4 5">
    <name type="scientific">Azomonas macrocytogenes</name>
    <name type="common">Azotobacter macrocytogenes</name>
    <dbReference type="NCBI Taxonomy" id="69962"/>
    <lineage>
        <taxon>Bacteria</taxon>
        <taxon>Pseudomonadati</taxon>
        <taxon>Pseudomonadota</taxon>
        <taxon>Gammaproteobacteria</taxon>
        <taxon>Pseudomonadales</taxon>
        <taxon>Pseudomonadaceae</taxon>
        <taxon>Azomonas</taxon>
    </lineage>
</organism>
<dbReference type="GO" id="GO:0008233">
    <property type="term" value="F:peptidase activity"/>
    <property type="evidence" value="ECO:0007669"/>
    <property type="project" value="InterPro"/>
</dbReference>
<dbReference type="PRINTS" id="PR00793">
    <property type="entry name" value="PROAMNOPTASE"/>
</dbReference>
<evidence type="ECO:0000313" key="4">
    <source>
        <dbReference type="EMBL" id="MBB3101984.1"/>
    </source>
</evidence>
<feature type="domain" description="Serine aminopeptidase S33" evidence="3">
    <location>
        <begin position="57"/>
        <end position="162"/>
    </location>
</feature>
<dbReference type="Pfam" id="PF12146">
    <property type="entry name" value="Hydrolase_4"/>
    <property type="match status" value="1"/>
</dbReference>
<evidence type="ECO:0000256" key="1">
    <source>
        <dbReference type="ARBA" id="ARBA00010088"/>
    </source>
</evidence>
<dbReference type="RefSeq" id="WP_183164950.1">
    <property type="nucleotide sequence ID" value="NZ_JACHXI010000001.1"/>
</dbReference>
<evidence type="ECO:0000256" key="2">
    <source>
        <dbReference type="ARBA" id="ARBA00022801"/>
    </source>
</evidence>
<dbReference type="InterPro" id="IPR022742">
    <property type="entry name" value="Hydrolase_4"/>
</dbReference>
<sequence>MALLLSACSSLLFYPVPGQPITPGKAFGVDYRDIYLTAEDGTRLHAWWLPVKRRHATKGTVLFLHGNGGNLAWHLAGAYWLPEQGYQVLLLDYRGYGLSSGEPGLPAIYQDVAAAFAWLERRPEAQGQPLTLLGQSLGGALALHYLAEHPEQREKLHALVLDGVPASYREVARYLLSTGWLTWALQVPLSWAVPDDDSAIRAMPQVTGVPMLIYHSIDDDLVPLTNGVRLYQAAPPPRVFQPTRGGHAQTFAGSAWRELLLRYLDDPRGFTGLRPVVELPDPRRPR</sequence>
<proteinExistence type="inferred from homology"/>
<dbReference type="PANTHER" id="PTHR12277:SF81">
    <property type="entry name" value="PROTEIN ABHD13"/>
    <property type="match status" value="1"/>
</dbReference>
<reference evidence="4 5" key="1">
    <citation type="submission" date="2020-08" db="EMBL/GenBank/DDBJ databases">
        <title>Genomic Encyclopedia of Type Strains, Phase III (KMG-III): the genomes of soil and plant-associated and newly described type strains.</title>
        <authorList>
            <person name="Whitman W."/>
        </authorList>
    </citation>
    <scope>NUCLEOTIDE SEQUENCE [LARGE SCALE GENOMIC DNA]</scope>
    <source>
        <strain evidence="4 5">CECT 4462</strain>
    </source>
</reference>
<dbReference type="InterPro" id="IPR000073">
    <property type="entry name" value="AB_hydrolase_1"/>
</dbReference>
<comment type="similarity">
    <text evidence="1">Belongs to the peptidase S33 family.</text>
</comment>
<gene>
    <name evidence="4" type="ORF">FHR87_000344</name>
</gene>
<accession>A0A839T0Q6</accession>
<dbReference type="AlphaFoldDB" id="A0A839T0Q6"/>
<keyword evidence="2" id="KW-0378">Hydrolase</keyword>
<evidence type="ECO:0000313" key="5">
    <source>
        <dbReference type="Proteomes" id="UP000549250"/>
    </source>
</evidence>
<evidence type="ECO:0000259" key="3">
    <source>
        <dbReference type="Pfam" id="PF12146"/>
    </source>
</evidence>
<dbReference type="Gene3D" id="3.40.50.1820">
    <property type="entry name" value="alpha/beta hydrolase"/>
    <property type="match status" value="1"/>
</dbReference>
<comment type="caution">
    <text evidence="4">The sequence shown here is derived from an EMBL/GenBank/DDBJ whole genome shotgun (WGS) entry which is preliminary data.</text>
</comment>
<dbReference type="InterPro" id="IPR029058">
    <property type="entry name" value="AB_hydrolase_fold"/>
</dbReference>
<dbReference type="PRINTS" id="PR00111">
    <property type="entry name" value="ABHYDROLASE"/>
</dbReference>
<dbReference type="PANTHER" id="PTHR12277">
    <property type="entry name" value="ALPHA/BETA HYDROLASE DOMAIN-CONTAINING PROTEIN"/>
    <property type="match status" value="1"/>
</dbReference>
<dbReference type="SUPFAM" id="SSF53474">
    <property type="entry name" value="alpha/beta-Hydrolases"/>
    <property type="match status" value="1"/>
</dbReference>
<dbReference type="InterPro" id="IPR002410">
    <property type="entry name" value="Peptidase_S33"/>
</dbReference>
<protein>
    <recommendedName>
        <fullName evidence="3">Serine aminopeptidase S33 domain-containing protein</fullName>
    </recommendedName>
</protein>
<dbReference type="Proteomes" id="UP000549250">
    <property type="component" value="Unassembled WGS sequence"/>
</dbReference>